<dbReference type="Gene3D" id="3.30.530.20">
    <property type="match status" value="1"/>
</dbReference>
<evidence type="ECO:0000313" key="2">
    <source>
        <dbReference type="Proteomes" id="UP001424441"/>
    </source>
</evidence>
<protein>
    <submittedName>
        <fullName evidence="1">Carbon monoxide dehydrogenase subunit G</fullName>
    </submittedName>
</protein>
<dbReference type="Pfam" id="PF06240">
    <property type="entry name" value="COXG"/>
    <property type="match status" value="1"/>
</dbReference>
<sequence>MDLTGEERIAAPREAVWNALNDIETLKACIPGCDNLERINEHQIRAGIKVSFGVMKVGFHGLLELSNMVPPHSYTISGKGEGTLAGFAEGAADVRLTQDGNETILSYEIQGDAGGKIAQIGTRLLGSAARKIADRFFANIGAAAAAQAEKSGQ</sequence>
<dbReference type="SUPFAM" id="SSF55961">
    <property type="entry name" value="Bet v1-like"/>
    <property type="match status" value="1"/>
</dbReference>
<dbReference type="Proteomes" id="UP001424441">
    <property type="component" value="Unassembled WGS sequence"/>
</dbReference>
<dbReference type="CDD" id="cd05018">
    <property type="entry name" value="CoxG"/>
    <property type="match status" value="1"/>
</dbReference>
<name>A0ABN1FNV5_9HYPH</name>
<comment type="caution">
    <text evidence="1">The sequence shown here is derived from an EMBL/GenBank/DDBJ whole genome shotgun (WGS) entry which is preliminary data.</text>
</comment>
<keyword evidence="2" id="KW-1185">Reference proteome</keyword>
<dbReference type="RefSeq" id="WP_343801511.1">
    <property type="nucleotide sequence ID" value="NZ_BAAADE010000001.1"/>
</dbReference>
<proteinExistence type="predicted"/>
<gene>
    <name evidence="1" type="ORF">GCM10008943_07310</name>
</gene>
<evidence type="ECO:0000313" key="1">
    <source>
        <dbReference type="EMBL" id="GAA0594717.1"/>
    </source>
</evidence>
<dbReference type="EMBL" id="BAAADE010000001">
    <property type="protein sequence ID" value="GAA0594717.1"/>
    <property type="molecule type" value="Genomic_DNA"/>
</dbReference>
<dbReference type="InterPro" id="IPR010419">
    <property type="entry name" value="CO_DH_gsu"/>
</dbReference>
<dbReference type="PANTHER" id="PTHR38588:SF1">
    <property type="entry name" value="BLL0334 PROTEIN"/>
    <property type="match status" value="1"/>
</dbReference>
<reference evidence="1 2" key="1">
    <citation type="journal article" date="2019" name="Int. J. Syst. Evol. Microbiol.">
        <title>The Global Catalogue of Microorganisms (GCM) 10K type strain sequencing project: providing services to taxonomists for standard genome sequencing and annotation.</title>
        <authorList>
            <consortium name="The Broad Institute Genomics Platform"/>
            <consortium name="The Broad Institute Genome Sequencing Center for Infectious Disease"/>
            <person name="Wu L."/>
            <person name="Ma J."/>
        </authorList>
    </citation>
    <scope>NUCLEOTIDE SEQUENCE [LARGE SCALE GENOMIC DNA]</scope>
    <source>
        <strain evidence="1 2">JCM 15115</strain>
    </source>
</reference>
<dbReference type="InterPro" id="IPR023393">
    <property type="entry name" value="START-like_dom_sf"/>
</dbReference>
<accession>A0ABN1FNV5</accession>
<dbReference type="PANTHER" id="PTHR38588">
    <property type="entry name" value="BLL0334 PROTEIN"/>
    <property type="match status" value="1"/>
</dbReference>
<organism evidence="1 2">
    <name type="scientific">Paenochrobactrum glaciei</name>
    <dbReference type="NCBI Taxonomy" id="486407"/>
    <lineage>
        <taxon>Bacteria</taxon>
        <taxon>Pseudomonadati</taxon>
        <taxon>Pseudomonadota</taxon>
        <taxon>Alphaproteobacteria</taxon>
        <taxon>Hyphomicrobiales</taxon>
        <taxon>Brucellaceae</taxon>
        <taxon>Paenochrobactrum</taxon>
    </lineage>
</organism>